<feature type="region of interest" description="Disordered" evidence="4">
    <location>
        <begin position="1"/>
        <end position="43"/>
    </location>
</feature>
<evidence type="ECO:0000313" key="6">
    <source>
        <dbReference type="Proteomes" id="UP000241818"/>
    </source>
</evidence>
<dbReference type="RefSeq" id="XP_024724886.1">
    <property type="nucleotide sequence ID" value="XM_024867221.1"/>
</dbReference>
<dbReference type="SUPFAM" id="SSF51735">
    <property type="entry name" value="NAD(P)-binding Rossmann-fold domains"/>
    <property type="match status" value="1"/>
</dbReference>
<evidence type="ECO:0000256" key="1">
    <source>
        <dbReference type="ARBA" id="ARBA00006484"/>
    </source>
</evidence>
<dbReference type="InterPro" id="IPR036291">
    <property type="entry name" value="NAD(P)-bd_dom_sf"/>
</dbReference>
<dbReference type="GO" id="GO:0016614">
    <property type="term" value="F:oxidoreductase activity, acting on CH-OH group of donors"/>
    <property type="evidence" value="ECO:0007669"/>
    <property type="project" value="UniProtKB-ARBA"/>
</dbReference>
<dbReference type="InParanoid" id="A0A2T3BD78"/>
<protein>
    <submittedName>
        <fullName evidence="5">Uncharacterized protein</fullName>
    </submittedName>
</protein>
<feature type="compositionally biased region" description="Polar residues" evidence="4">
    <location>
        <begin position="1"/>
        <end position="10"/>
    </location>
</feature>
<dbReference type="Proteomes" id="UP000241818">
    <property type="component" value="Unassembled WGS sequence"/>
</dbReference>
<keyword evidence="3" id="KW-0560">Oxidoreductase</keyword>
<accession>A0A2T3BD78</accession>
<sequence length="303" mass="32842">MASSDNSSQSRFEKGYKPPVSTQKEPPGKQHKLPTDAVNDQLPTEDGGYQLYKAASKLVGKKALITGGDSGIGRAVAILYAMEGAESTIVYTPEEEKDAHGTQDLVREKGGKVHLIQADLRSAQTCKSVVEKAIQYMGRINILVLNHGVQMMQESIADITEDQWLNTFNTNIHPFFFLSKYTLPQMKRGDTIITCASVNPYVGRPDLLDYTSTKGAIVAFTRGLSNQQIEHGIRVNAVCPGPIWTPLIPATMTKKAQEEFTSPIGRPGQPSEVATCFVFLASLDSSFISGQSLHPNGGVVVGS</sequence>
<comment type="similarity">
    <text evidence="1">Belongs to the short-chain dehydrogenases/reductases (SDR) family.</text>
</comment>
<dbReference type="PRINTS" id="PR00081">
    <property type="entry name" value="GDHRDH"/>
</dbReference>
<dbReference type="InterPro" id="IPR002347">
    <property type="entry name" value="SDR_fam"/>
</dbReference>
<dbReference type="GO" id="GO:0009688">
    <property type="term" value="P:abscisic acid biosynthetic process"/>
    <property type="evidence" value="ECO:0007669"/>
    <property type="project" value="UniProtKB-ARBA"/>
</dbReference>
<dbReference type="OrthoDB" id="47007at2759"/>
<keyword evidence="6" id="KW-1185">Reference proteome</keyword>
<organism evidence="5 6">
    <name type="scientific">Amorphotheca resinae ATCC 22711</name>
    <dbReference type="NCBI Taxonomy" id="857342"/>
    <lineage>
        <taxon>Eukaryota</taxon>
        <taxon>Fungi</taxon>
        <taxon>Dikarya</taxon>
        <taxon>Ascomycota</taxon>
        <taxon>Pezizomycotina</taxon>
        <taxon>Leotiomycetes</taxon>
        <taxon>Helotiales</taxon>
        <taxon>Amorphothecaceae</taxon>
        <taxon>Amorphotheca</taxon>
    </lineage>
</organism>
<dbReference type="InterPro" id="IPR020904">
    <property type="entry name" value="Sc_DH/Rdtase_CS"/>
</dbReference>
<gene>
    <name evidence="5" type="ORF">M430DRAFT_38143</name>
</gene>
<dbReference type="GeneID" id="36575302"/>
<dbReference type="PANTHER" id="PTHR48107">
    <property type="entry name" value="NADPH-DEPENDENT ALDEHYDE REDUCTASE-LIKE PROTEIN, CHLOROPLASTIC-RELATED"/>
    <property type="match status" value="1"/>
</dbReference>
<keyword evidence="2" id="KW-0521">NADP</keyword>
<dbReference type="Pfam" id="PF13561">
    <property type="entry name" value="adh_short_C2"/>
    <property type="match status" value="1"/>
</dbReference>
<proteinExistence type="inferred from homology"/>
<name>A0A2T3BD78_AMORE</name>
<dbReference type="Gene3D" id="3.40.50.720">
    <property type="entry name" value="NAD(P)-binding Rossmann-like Domain"/>
    <property type="match status" value="1"/>
</dbReference>
<dbReference type="PROSITE" id="PS00061">
    <property type="entry name" value="ADH_SHORT"/>
    <property type="match status" value="1"/>
</dbReference>
<evidence type="ECO:0000256" key="2">
    <source>
        <dbReference type="ARBA" id="ARBA00022857"/>
    </source>
</evidence>
<dbReference type="AlphaFoldDB" id="A0A2T3BD78"/>
<dbReference type="EMBL" id="KZ679006">
    <property type="protein sequence ID" value="PSS27361.1"/>
    <property type="molecule type" value="Genomic_DNA"/>
</dbReference>
<evidence type="ECO:0000256" key="3">
    <source>
        <dbReference type="ARBA" id="ARBA00023002"/>
    </source>
</evidence>
<evidence type="ECO:0000313" key="5">
    <source>
        <dbReference type="EMBL" id="PSS27361.1"/>
    </source>
</evidence>
<evidence type="ECO:0000256" key="4">
    <source>
        <dbReference type="SAM" id="MobiDB-lite"/>
    </source>
</evidence>
<dbReference type="FunFam" id="3.40.50.720:FF:000084">
    <property type="entry name" value="Short-chain dehydrogenase reductase"/>
    <property type="match status" value="1"/>
</dbReference>
<reference evidence="5 6" key="1">
    <citation type="journal article" date="2018" name="New Phytol.">
        <title>Comparative genomics and transcriptomics depict ericoid mycorrhizal fungi as versatile saprotrophs and plant mutualists.</title>
        <authorList>
            <person name="Martino E."/>
            <person name="Morin E."/>
            <person name="Grelet G.A."/>
            <person name="Kuo A."/>
            <person name="Kohler A."/>
            <person name="Daghino S."/>
            <person name="Barry K.W."/>
            <person name="Cichocki N."/>
            <person name="Clum A."/>
            <person name="Dockter R.B."/>
            <person name="Hainaut M."/>
            <person name="Kuo R.C."/>
            <person name="LaButti K."/>
            <person name="Lindahl B.D."/>
            <person name="Lindquist E.A."/>
            <person name="Lipzen A."/>
            <person name="Khouja H.R."/>
            <person name="Magnuson J."/>
            <person name="Murat C."/>
            <person name="Ohm R.A."/>
            <person name="Singer S.W."/>
            <person name="Spatafora J.W."/>
            <person name="Wang M."/>
            <person name="Veneault-Fourrey C."/>
            <person name="Henrissat B."/>
            <person name="Grigoriev I.V."/>
            <person name="Martin F.M."/>
            <person name="Perotto S."/>
        </authorList>
    </citation>
    <scope>NUCLEOTIDE SEQUENCE [LARGE SCALE GENOMIC DNA]</scope>
    <source>
        <strain evidence="5 6">ATCC 22711</strain>
    </source>
</reference>
<dbReference type="PANTHER" id="PTHR48107:SF26">
    <property type="entry name" value="OXIDOREDUCTASE, SHORT-CHAIN DEHYDROGENASE_REDUCTASE FAMILY (AFU_ORTHOLOGUE AFUA_4G05870)"/>
    <property type="match status" value="1"/>
</dbReference>
<dbReference type="STRING" id="857342.A0A2T3BD78"/>